<reference evidence="1 2" key="1">
    <citation type="submission" date="2023-07" db="EMBL/GenBank/DDBJ databases">
        <title>Genomic Encyclopedia of Type Strains, Phase IV (KMG-IV): sequencing the most valuable type-strain genomes for metagenomic binning, comparative biology and taxonomic classification.</title>
        <authorList>
            <person name="Goeker M."/>
        </authorList>
    </citation>
    <scope>NUCLEOTIDE SEQUENCE [LARGE SCALE GENOMIC DNA]</scope>
    <source>
        <strain evidence="1 2">DSM 27594</strain>
    </source>
</reference>
<dbReference type="Pfam" id="PF09602">
    <property type="entry name" value="PhaP_Bmeg"/>
    <property type="match status" value="1"/>
</dbReference>
<comment type="caution">
    <text evidence="1">The sequence shown here is derived from an EMBL/GenBank/DDBJ whole genome shotgun (WGS) entry which is preliminary data.</text>
</comment>
<sequence length="203" mass="23454">MAQKKNEAVSAANDNIITTAEETNAGGLFVNTFWDFFEQSSARTRQVRESQEDAYIKALREVIKFNKQYRKSIANLYEQSKKTNNDIVTGLMNQFTSSKEVMNEVVSLDSAQTFESEELKNQLKEVTNQLENLALTPIKSVVHLIDQFEDNIEKNAESGIEYSRERRDAWQQVEDEYVKLARNTHYDMVERGKNSLKELVKAR</sequence>
<proteinExistence type="predicted"/>
<accession>A0ABT9XSI3</accession>
<evidence type="ECO:0000313" key="1">
    <source>
        <dbReference type="EMBL" id="MDQ0198343.1"/>
    </source>
</evidence>
<name>A0ABT9XSI3_9BACI</name>
<evidence type="ECO:0000313" key="2">
    <source>
        <dbReference type="Proteomes" id="UP001224122"/>
    </source>
</evidence>
<dbReference type="EMBL" id="JAUSTW010000002">
    <property type="protein sequence ID" value="MDQ0198343.1"/>
    <property type="molecule type" value="Genomic_DNA"/>
</dbReference>
<gene>
    <name evidence="1" type="ORF">J2S10_001484</name>
</gene>
<organism evidence="1 2">
    <name type="scientific">Neobacillus ginsengisoli</name>
    <dbReference type="NCBI Taxonomy" id="904295"/>
    <lineage>
        <taxon>Bacteria</taxon>
        <taxon>Bacillati</taxon>
        <taxon>Bacillota</taxon>
        <taxon>Bacilli</taxon>
        <taxon>Bacillales</taxon>
        <taxon>Bacillaceae</taxon>
        <taxon>Neobacillus</taxon>
    </lineage>
</organism>
<dbReference type="RefSeq" id="WP_307406010.1">
    <property type="nucleotide sequence ID" value="NZ_JAUSTW010000002.1"/>
</dbReference>
<keyword evidence="2" id="KW-1185">Reference proteome</keyword>
<dbReference type="Proteomes" id="UP001224122">
    <property type="component" value="Unassembled WGS sequence"/>
</dbReference>
<protein>
    <submittedName>
        <fullName evidence="1">Uncharacterized protein</fullName>
    </submittedName>
</protein>
<dbReference type="InterPro" id="IPR011728">
    <property type="entry name" value="PhaP_Bmeg"/>
</dbReference>